<dbReference type="Proteomes" id="UP000655273">
    <property type="component" value="Unassembled WGS sequence"/>
</dbReference>
<protein>
    <submittedName>
        <fullName evidence="1">Uncharacterized protein</fullName>
    </submittedName>
</protein>
<proteinExistence type="predicted"/>
<name>A0A927DI06_9ENTR</name>
<evidence type="ECO:0000313" key="1">
    <source>
        <dbReference type="EMBL" id="MBD3707618.1"/>
    </source>
</evidence>
<sequence>MSPTGVTNRTDQARQPISAITGAGVRFSFDNRTKQALSLGTGAAAAVGGHPYR</sequence>
<dbReference type="AlphaFoldDB" id="A0A927DI06"/>
<organism evidence="1 2">
    <name type="scientific">Enterobacter hormaechei</name>
    <dbReference type="NCBI Taxonomy" id="158836"/>
    <lineage>
        <taxon>Bacteria</taxon>
        <taxon>Pseudomonadati</taxon>
        <taxon>Pseudomonadota</taxon>
        <taxon>Gammaproteobacteria</taxon>
        <taxon>Enterobacterales</taxon>
        <taxon>Enterobacteriaceae</taxon>
        <taxon>Enterobacter</taxon>
        <taxon>Enterobacter cloacae complex</taxon>
    </lineage>
</organism>
<accession>A0A927DI06</accession>
<reference evidence="1" key="1">
    <citation type="submission" date="2020-07" db="EMBL/GenBank/DDBJ databases">
        <title>Clinical and genomic characterization of carbapenemase-producing Enterobacterales causing secondary infections during the COVID-19 crisis at a New York City hospital.</title>
        <authorList>
            <person name="Gomez-Simmonds A."/>
            <person name="Annavajhala M.K."/>
            <person name="Uhlemann A.-C."/>
        </authorList>
    </citation>
    <scope>NUCLEOTIDE SEQUENCE</scope>
    <source>
        <strain evidence="1">NK1396</strain>
    </source>
</reference>
<evidence type="ECO:0000313" key="2">
    <source>
        <dbReference type="Proteomes" id="UP000655273"/>
    </source>
</evidence>
<gene>
    <name evidence="1" type="ORF">IE983_24900</name>
</gene>
<dbReference type="EMBL" id="JACXTA010000018">
    <property type="protein sequence ID" value="MBD3707618.1"/>
    <property type="molecule type" value="Genomic_DNA"/>
</dbReference>
<comment type="caution">
    <text evidence="1">The sequence shown here is derived from an EMBL/GenBank/DDBJ whole genome shotgun (WGS) entry which is preliminary data.</text>
</comment>